<dbReference type="InterPro" id="IPR023296">
    <property type="entry name" value="Glyco_hydro_beta-prop_sf"/>
</dbReference>
<dbReference type="SUPFAM" id="SSF49899">
    <property type="entry name" value="Concanavalin A-like lectins/glucanases"/>
    <property type="match status" value="1"/>
</dbReference>
<dbReference type="CDD" id="cd18617">
    <property type="entry name" value="GH43_XynB-like"/>
    <property type="match status" value="1"/>
</dbReference>
<dbReference type="InterPro" id="IPR013320">
    <property type="entry name" value="ConA-like_dom_sf"/>
</dbReference>
<evidence type="ECO:0000256" key="1">
    <source>
        <dbReference type="ARBA" id="ARBA00009865"/>
    </source>
</evidence>
<dbReference type="Gene3D" id="2.115.10.20">
    <property type="entry name" value="Glycosyl hydrolase domain, family 43"/>
    <property type="match status" value="1"/>
</dbReference>
<dbReference type="InterPro" id="IPR051795">
    <property type="entry name" value="Glycosyl_Hydrlase_43"/>
</dbReference>
<evidence type="ECO:0000256" key="5">
    <source>
        <dbReference type="SAM" id="MobiDB-lite"/>
    </source>
</evidence>
<dbReference type="SUPFAM" id="SSF75005">
    <property type="entry name" value="Arabinanase/levansucrase/invertase"/>
    <property type="match status" value="1"/>
</dbReference>
<accession>A0ABP5LCI7</accession>
<dbReference type="PANTHER" id="PTHR42812">
    <property type="entry name" value="BETA-XYLOSIDASE"/>
    <property type="match status" value="1"/>
</dbReference>
<feature type="domain" description="Beta-xylosidase C-terminal Concanavalin A-like" evidence="6">
    <location>
        <begin position="328"/>
        <end position="506"/>
    </location>
</feature>
<feature type="region of interest" description="Disordered" evidence="5">
    <location>
        <begin position="532"/>
        <end position="551"/>
    </location>
</feature>
<evidence type="ECO:0000259" key="6">
    <source>
        <dbReference type="Pfam" id="PF17851"/>
    </source>
</evidence>
<reference evidence="8" key="1">
    <citation type="journal article" date="2019" name="Int. J. Syst. Evol. Microbiol.">
        <title>The Global Catalogue of Microorganisms (GCM) 10K type strain sequencing project: providing services to taxonomists for standard genome sequencing and annotation.</title>
        <authorList>
            <consortium name="The Broad Institute Genomics Platform"/>
            <consortium name="The Broad Institute Genome Sequencing Center for Infectious Disease"/>
            <person name="Wu L."/>
            <person name="Ma J."/>
        </authorList>
    </citation>
    <scope>NUCLEOTIDE SEQUENCE [LARGE SCALE GENOMIC DNA]</scope>
    <source>
        <strain evidence="8">JCM 15921</strain>
    </source>
</reference>
<evidence type="ECO:0000256" key="4">
    <source>
        <dbReference type="RuleBase" id="RU361187"/>
    </source>
</evidence>
<keyword evidence="8" id="KW-1185">Reference proteome</keyword>
<evidence type="ECO:0000256" key="2">
    <source>
        <dbReference type="ARBA" id="ARBA00022801"/>
    </source>
</evidence>
<feature type="compositionally biased region" description="Basic and acidic residues" evidence="5">
    <location>
        <begin position="539"/>
        <end position="551"/>
    </location>
</feature>
<sequence>MRYSATDGAAVVGSEVGTGQPRTSSGAAAPVIPGFFPDPTICRVGGDYFLATSSFEYFPGAPIFHSRDLVTWDQIGNILTRRSQFAAGDGRASGGIFGSTLRHHNNKFWFVTTNMSDFGGGHLLMHAESAAGPWSDPVQITGTLGIDPDIAWDSADNCYLTWVGFGPGENESGIVQALLDPQTGRLLERPRKLWQGTGLAYPEGPHLYQAGGWWYLVLAEGGTERGHAVSVSRSKAPGGPFEPHPDNPVFSHRSTAATVQNVGHADLVETVDGAWAAVYLGVRPRGSVPGYHVLGRETFVSGIVWEQGWPRFDEDRYQVPASDTSFSDDFSGDLPHMRWIAPGTDLASFTAKLAAGIHITGAGTATATAPLMATRVRDFEWSGRATVHPSPEAVVRLVLRVDDSHWYAVEAGQRHIRAVARIGTLHQDMGIAEWDPSAGPLQLEISCNDAPCAGQPGKNTGPDEVSLGFRQGGRSSTVARLDGRYLSSEVAGGFTGRVIGLSVTGGSAVIEQFDYRPLVRGRLDDHGSPCIEGELGEIPGHDPHAPDAGGH</sequence>
<evidence type="ECO:0000256" key="3">
    <source>
        <dbReference type="ARBA" id="ARBA00023295"/>
    </source>
</evidence>
<comment type="similarity">
    <text evidence="1 4">Belongs to the glycosyl hydrolase 43 family.</text>
</comment>
<dbReference type="InterPro" id="IPR006710">
    <property type="entry name" value="Glyco_hydro_43"/>
</dbReference>
<evidence type="ECO:0000313" key="8">
    <source>
        <dbReference type="Proteomes" id="UP001500102"/>
    </source>
</evidence>
<dbReference type="InterPro" id="IPR041542">
    <property type="entry name" value="GH43_C2"/>
</dbReference>
<dbReference type="GO" id="GO:0016787">
    <property type="term" value="F:hydrolase activity"/>
    <property type="evidence" value="ECO:0007669"/>
    <property type="project" value="UniProtKB-KW"/>
</dbReference>
<dbReference type="Pfam" id="PF17851">
    <property type="entry name" value="GH43_C2"/>
    <property type="match status" value="1"/>
</dbReference>
<proteinExistence type="inferred from homology"/>
<dbReference type="EMBL" id="BAAAQB010000041">
    <property type="protein sequence ID" value="GAA2144981.1"/>
    <property type="molecule type" value="Genomic_DNA"/>
</dbReference>
<gene>
    <name evidence="7" type="ORF">GCM10009825_37070</name>
</gene>
<organism evidence="7 8">
    <name type="scientific">Arthrobacter humicola</name>
    <dbReference type="NCBI Taxonomy" id="409291"/>
    <lineage>
        <taxon>Bacteria</taxon>
        <taxon>Bacillati</taxon>
        <taxon>Actinomycetota</taxon>
        <taxon>Actinomycetes</taxon>
        <taxon>Micrococcales</taxon>
        <taxon>Micrococcaceae</taxon>
        <taxon>Arthrobacter</taxon>
    </lineage>
</organism>
<keyword evidence="2 4" id="KW-0378">Hydrolase</keyword>
<dbReference type="Pfam" id="PF04616">
    <property type="entry name" value="Glyco_hydro_43"/>
    <property type="match status" value="1"/>
</dbReference>
<name>A0ABP5LCI7_9MICC</name>
<dbReference type="PANTHER" id="PTHR42812:SF12">
    <property type="entry name" value="BETA-XYLOSIDASE-RELATED"/>
    <property type="match status" value="1"/>
</dbReference>
<protein>
    <submittedName>
        <fullName evidence="7">Glycoside hydrolase family 43 protein</fullName>
    </submittedName>
</protein>
<comment type="caution">
    <text evidence="7">The sequence shown here is derived from an EMBL/GenBank/DDBJ whole genome shotgun (WGS) entry which is preliminary data.</text>
</comment>
<dbReference type="RefSeq" id="WP_344367843.1">
    <property type="nucleotide sequence ID" value="NZ_BAAAQB010000041.1"/>
</dbReference>
<evidence type="ECO:0000313" key="7">
    <source>
        <dbReference type="EMBL" id="GAA2144981.1"/>
    </source>
</evidence>
<dbReference type="Proteomes" id="UP001500102">
    <property type="component" value="Unassembled WGS sequence"/>
</dbReference>
<dbReference type="Gene3D" id="2.60.120.200">
    <property type="match status" value="1"/>
</dbReference>
<keyword evidence="3 4" id="KW-0326">Glycosidase</keyword>